<dbReference type="PANTHER" id="PTHR18934:SF145">
    <property type="entry name" value="ATP-DEPENDENT RNA HELICASE DHX57-RELATED"/>
    <property type="match status" value="1"/>
</dbReference>
<feature type="compositionally biased region" description="Basic and acidic residues" evidence="12">
    <location>
        <begin position="29"/>
        <end position="40"/>
    </location>
</feature>
<reference evidence="15" key="1">
    <citation type="submission" date="2023-03" db="EMBL/GenBank/DDBJ databases">
        <title>Mating type loci evolution in Malassezia.</title>
        <authorList>
            <person name="Coelho M.A."/>
        </authorList>
    </citation>
    <scope>NUCLEOTIDE SEQUENCE</scope>
    <source>
        <strain evidence="15">CBS 14135</strain>
    </source>
</reference>
<feature type="domain" description="Helicase C-terminal" evidence="14">
    <location>
        <begin position="1034"/>
        <end position="1212"/>
    </location>
</feature>
<keyword evidence="3" id="KW-0150">Chloroplast</keyword>
<feature type="compositionally biased region" description="Polar residues" evidence="12">
    <location>
        <begin position="8"/>
        <end position="23"/>
    </location>
</feature>
<keyword evidence="16" id="KW-1185">Reference proteome</keyword>
<accession>A0AAF0DQB0</accession>
<dbReference type="InterPro" id="IPR011709">
    <property type="entry name" value="DEAD-box_helicase_OB_fold"/>
</dbReference>
<keyword evidence="10" id="KW-0809">Transit peptide</keyword>
<dbReference type="FunFam" id="3.40.50.300:FF:000819">
    <property type="entry name" value="ATP dependent RNA helicase, putative"/>
    <property type="match status" value="1"/>
</dbReference>
<name>A0AAF0DQB0_9BASI</name>
<dbReference type="InterPro" id="IPR011545">
    <property type="entry name" value="DEAD/DEAH_box_helicase_dom"/>
</dbReference>
<dbReference type="SMART" id="SM00490">
    <property type="entry name" value="HELICc"/>
    <property type="match status" value="1"/>
</dbReference>
<keyword evidence="7 15" id="KW-0347">Helicase</keyword>
<feature type="compositionally biased region" description="Acidic residues" evidence="12">
    <location>
        <begin position="505"/>
        <end position="519"/>
    </location>
</feature>
<feature type="region of interest" description="Disordered" evidence="12">
    <location>
        <begin position="986"/>
        <end position="1012"/>
    </location>
</feature>
<keyword evidence="6 15" id="KW-0378">Hydrolase</keyword>
<comment type="subcellular location">
    <subcellularLocation>
        <location evidence="1">Plastid</location>
        <location evidence="1">Chloroplast</location>
    </subcellularLocation>
</comment>
<evidence type="ECO:0000256" key="9">
    <source>
        <dbReference type="ARBA" id="ARBA00022884"/>
    </source>
</evidence>
<dbReference type="PROSITE" id="PS51192">
    <property type="entry name" value="HELICASE_ATP_BIND_1"/>
    <property type="match status" value="1"/>
</dbReference>
<dbReference type="InterPro" id="IPR027417">
    <property type="entry name" value="P-loop_NTPase"/>
</dbReference>
<keyword evidence="8" id="KW-0067">ATP-binding</keyword>
<dbReference type="Pfam" id="PF00270">
    <property type="entry name" value="DEAD"/>
    <property type="match status" value="1"/>
</dbReference>
<dbReference type="Pfam" id="PF21010">
    <property type="entry name" value="HA2_C"/>
    <property type="match status" value="1"/>
</dbReference>
<dbReference type="Pfam" id="PF00271">
    <property type="entry name" value="Helicase_C"/>
    <property type="match status" value="1"/>
</dbReference>
<dbReference type="GO" id="GO:0003723">
    <property type="term" value="F:RNA binding"/>
    <property type="evidence" value="ECO:0007669"/>
    <property type="project" value="UniProtKB-KW"/>
</dbReference>
<dbReference type="SMART" id="SM00487">
    <property type="entry name" value="DEXDc"/>
    <property type="match status" value="1"/>
</dbReference>
<dbReference type="GO" id="GO:0003724">
    <property type="term" value="F:RNA helicase activity"/>
    <property type="evidence" value="ECO:0007669"/>
    <property type="project" value="UniProtKB-EC"/>
</dbReference>
<dbReference type="SUPFAM" id="SSF52540">
    <property type="entry name" value="P-loop containing nucleoside triphosphate hydrolases"/>
    <property type="match status" value="1"/>
</dbReference>
<feature type="region of interest" description="Disordered" evidence="12">
    <location>
        <begin position="482"/>
        <end position="545"/>
    </location>
</feature>
<dbReference type="PANTHER" id="PTHR18934">
    <property type="entry name" value="ATP-DEPENDENT RNA HELICASE"/>
    <property type="match status" value="1"/>
</dbReference>
<evidence type="ECO:0000256" key="3">
    <source>
        <dbReference type="ARBA" id="ARBA00022528"/>
    </source>
</evidence>
<comment type="catalytic activity">
    <reaction evidence="11">
        <text>ATP + H2O = ADP + phosphate + H(+)</text>
        <dbReference type="Rhea" id="RHEA:13065"/>
        <dbReference type="ChEBI" id="CHEBI:15377"/>
        <dbReference type="ChEBI" id="CHEBI:15378"/>
        <dbReference type="ChEBI" id="CHEBI:30616"/>
        <dbReference type="ChEBI" id="CHEBI:43474"/>
        <dbReference type="ChEBI" id="CHEBI:456216"/>
        <dbReference type="EC" id="3.6.4.13"/>
    </reaction>
</comment>
<dbReference type="GO" id="GO:0005524">
    <property type="term" value="F:ATP binding"/>
    <property type="evidence" value="ECO:0007669"/>
    <property type="project" value="UniProtKB-KW"/>
</dbReference>
<evidence type="ECO:0000313" key="16">
    <source>
        <dbReference type="Proteomes" id="UP001216638"/>
    </source>
</evidence>
<evidence type="ECO:0000256" key="4">
    <source>
        <dbReference type="ARBA" id="ARBA00022640"/>
    </source>
</evidence>
<evidence type="ECO:0000256" key="11">
    <source>
        <dbReference type="ARBA" id="ARBA00047984"/>
    </source>
</evidence>
<dbReference type="EC" id="3.6.4.13" evidence="2"/>
<dbReference type="InterPro" id="IPR007502">
    <property type="entry name" value="Helicase-assoc_dom"/>
</dbReference>
<evidence type="ECO:0000256" key="1">
    <source>
        <dbReference type="ARBA" id="ARBA00004229"/>
    </source>
</evidence>
<dbReference type="FunFam" id="3.40.50.300:FF:000500">
    <property type="entry name" value="ATP-dependent RNA helicase DHX29"/>
    <property type="match status" value="1"/>
</dbReference>
<dbReference type="InterPro" id="IPR014001">
    <property type="entry name" value="Helicase_ATP-bd"/>
</dbReference>
<evidence type="ECO:0000256" key="2">
    <source>
        <dbReference type="ARBA" id="ARBA00012552"/>
    </source>
</evidence>
<dbReference type="CDD" id="cd18791">
    <property type="entry name" value="SF2_C_RHA"/>
    <property type="match status" value="1"/>
</dbReference>
<dbReference type="GO" id="GO:0016787">
    <property type="term" value="F:hydrolase activity"/>
    <property type="evidence" value="ECO:0007669"/>
    <property type="project" value="UniProtKB-KW"/>
</dbReference>
<keyword evidence="4" id="KW-0934">Plastid</keyword>
<evidence type="ECO:0000256" key="10">
    <source>
        <dbReference type="ARBA" id="ARBA00022946"/>
    </source>
</evidence>
<feature type="compositionally biased region" description="Acidic residues" evidence="12">
    <location>
        <begin position="986"/>
        <end position="1000"/>
    </location>
</feature>
<dbReference type="SMART" id="SM00847">
    <property type="entry name" value="HA2"/>
    <property type="match status" value="1"/>
</dbReference>
<evidence type="ECO:0000259" key="14">
    <source>
        <dbReference type="PROSITE" id="PS51194"/>
    </source>
</evidence>
<evidence type="ECO:0000256" key="8">
    <source>
        <dbReference type="ARBA" id="ARBA00022840"/>
    </source>
</evidence>
<protein>
    <recommendedName>
        <fullName evidence="2">RNA helicase</fullName>
        <ecNumber evidence="2">3.6.4.13</ecNumber>
    </recommendedName>
</protein>
<dbReference type="Gene3D" id="1.20.120.1080">
    <property type="match status" value="1"/>
</dbReference>
<evidence type="ECO:0000256" key="5">
    <source>
        <dbReference type="ARBA" id="ARBA00022741"/>
    </source>
</evidence>
<feature type="compositionally biased region" description="Low complexity" evidence="12">
    <location>
        <begin position="51"/>
        <end position="60"/>
    </location>
</feature>
<evidence type="ECO:0000256" key="7">
    <source>
        <dbReference type="ARBA" id="ARBA00022806"/>
    </source>
</evidence>
<gene>
    <name evidence="15" type="ORF">MBRA1_000606</name>
</gene>
<dbReference type="EMBL" id="CP119951">
    <property type="protein sequence ID" value="WFC93979.1"/>
    <property type="molecule type" value="Genomic_DNA"/>
</dbReference>
<feature type="domain" description="Helicase ATP-binding" evidence="13">
    <location>
        <begin position="772"/>
        <end position="942"/>
    </location>
</feature>
<evidence type="ECO:0000313" key="15">
    <source>
        <dbReference type="EMBL" id="WFC93979.1"/>
    </source>
</evidence>
<keyword evidence="9" id="KW-0694">RNA-binding</keyword>
<feature type="region of interest" description="Disordered" evidence="12">
    <location>
        <begin position="126"/>
        <end position="184"/>
    </location>
</feature>
<organism evidence="15 16">
    <name type="scientific">Malassezia brasiliensis</name>
    <dbReference type="NCBI Taxonomy" id="1821822"/>
    <lineage>
        <taxon>Eukaryota</taxon>
        <taxon>Fungi</taxon>
        <taxon>Dikarya</taxon>
        <taxon>Basidiomycota</taxon>
        <taxon>Ustilaginomycotina</taxon>
        <taxon>Malasseziomycetes</taxon>
        <taxon>Malasseziales</taxon>
        <taxon>Malasseziaceae</taxon>
        <taxon>Malassezia</taxon>
    </lineage>
</organism>
<keyword evidence="5" id="KW-0547">Nucleotide-binding</keyword>
<dbReference type="Proteomes" id="UP001216638">
    <property type="component" value="Chromosome 1"/>
</dbReference>
<dbReference type="Pfam" id="PF07717">
    <property type="entry name" value="OB_NTP_bind"/>
    <property type="match status" value="1"/>
</dbReference>
<proteinExistence type="predicted"/>
<dbReference type="CDD" id="cd17917">
    <property type="entry name" value="DEXHc_RHA-like"/>
    <property type="match status" value="1"/>
</dbReference>
<feature type="region of interest" description="Disordered" evidence="12">
    <location>
        <begin position="1"/>
        <end position="84"/>
    </location>
</feature>
<dbReference type="InterPro" id="IPR001650">
    <property type="entry name" value="Helicase_C-like"/>
</dbReference>
<evidence type="ECO:0000256" key="12">
    <source>
        <dbReference type="SAM" id="MobiDB-lite"/>
    </source>
</evidence>
<feature type="compositionally biased region" description="Basic and acidic residues" evidence="12">
    <location>
        <begin position="158"/>
        <end position="173"/>
    </location>
</feature>
<evidence type="ECO:0000256" key="6">
    <source>
        <dbReference type="ARBA" id="ARBA00022801"/>
    </source>
</evidence>
<dbReference type="Gene3D" id="3.40.50.300">
    <property type="entry name" value="P-loop containing nucleotide triphosphate hydrolases"/>
    <property type="match status" value="2"/>
</dbReference>
<feature type="region of interest" description="Disordered" evidence="12">
    <location>
        <begin position="436"/>
        <end position="470"/>
    </location>
</feature>
<dbReference type="PROSITE" id="PS51194">
    <property type="entry name" value="HELICASE_CTER"/>
    <property type="match status" value="1"/>
</dbReference>
<dbReference type="FunFam" id="1.20.120.1080:FF:000002">
    <property type="entry name" value="Putative ATP-dependent RNA helicase DHX36"/>
    <property type="match status" value="1"/>
</dbReference>
<sequence>MGKKKPSLKSNVQRGFATTSVPKRQQPAPKEDEGKPDATPKPKNPPPAAPEPAATAPEVEPVSEETSELQKLVDLINPKVEKEAPRKLKTIEFNQRLAKSLASYGMFRPIRDKIVAFAKGEYVEEEEPSIGVSKGPRAPNTGVANHLSGSPLPPKSQTPKEEPSKPSPPKKEVAEEDKDPFLPTQIVQESLGMVSYADSKTRELETALTTWSLLTSIGFTQAQADIAIEYAPNLEFEEAAAYLFVQLPDPDIRGVSTFSLEPPEPKKRETELTEFASAVDETIAPHHNAISFERKTREQFMAEHEQRKQETKAAPVTTLDALPRGLPWQLWQETEGMIKEQQRALDPENPLADAVENSVEAYCTARIVLVRIDQERKRREKILGKRLDPYLAEAAFEETAKRLFAQLAHDASNLMKQAEMQPSFDKKVAAERFKERMRHASSKRETMAGVSSAAHTPHKQQPASTHMDVHARRRAEIERAMRGDMDDDSDEDPVGHFPARQSQATDDEEDLDDTDDIFDQEPSTEGSATKPRDQAETVDSDSEDNSQSILGALLDEEPKPAETQTVQLRVISGSHGPRSPRALLADALRRIDPYATHRFTPITGGSVYRSQLEIRWNMTHRQSAARVVFDTFKLTSQGCETQQLADDLIATAALNCIVREQQIQRLLSAGFRTFWDELEAIRNMEKQAFLCSDYARMQEILERRTKHPVAPRRMPRITKADATPSKPRAERILRTDDRLAQEYYARRESDAYQAMVPGREELPIAASRQEILDAVAHSQVVVLSGETGCGKSTQLPAYLLEDALGRGCPCKIYVTEPRRISAISLAERVSQELGEPRGAIGGPESYVGYAIRLDSQVGRNARLIYATTGIALRMLESSSFDEITHIIIDEVHERSIESDFLLMVLKVLVQQRPNLKVVLMSATLDAGRISDYFGGCPMLQVPGRTFPVDEYYLEDVVEMCEYKPEPNSPYVLPKPVEGAVKIRTEDDDDSDFEMSDDDGEEKQHSSVRSNAKTYSPQTLETLTELNEYLINYELITKLLQKLFTDPRFEPMSRAVLVFLPGIGEIRHCESALSGLPEFAPQRCQIHILHSTIAPEDQTAAFDPPPKGMRKVVLATNIAETGITIPDITCVIDTGRHREMRYDEKRKISRLVECFIARSNAKQRRGRAGRVQHGMCFHLFTKMRHDEIMDAHPLPEMLRLSLQELALTLKVMQIKVGESIEDALSQALDPPQAINVQRAVASLVEVQALTPNEEITTLGRHLCHMPLDVHLGKFLLIATRFRCVDAALTIAAILNSKTPFLRLPNNRFLSSARSRFNHHRSDFLSFVQMYRSWRRMVGQQRSAQWCAVNGLSQDILYQVEELRQQYLSYLADTGFVALSNELRRDLSRNRTRHGRPRLIEVPQELDKYAECPQAIQLALVAALYPKVAWIDTRTGMIRTTTNNQMVTVHPTSVNFQTRPRFGPTHFLLYHSVMMSKRLYAWDTAYVDDLNVLITGGEPEFKYTSRSLYLDHNRIRMATVDPKTLVVIRILRMQLARCLQASYDNPGLPWDKEEETLFALILEALGASRHMARTGKEDPAARR</sequence>
<evidence type="ECO:0000259" key="13">
    <source>
        <dbReference type="PROSITE" id="PS51192"/>
    </source>
</evidence>